<dbReference type="PANTHER" id="PTHR43537">
    <property type="entry name" value="TRANSCRIPTIONAL REGULATOR, GNTR FAMILY"/>
    <property type="match status" value="1"/>
</dbReference>
<keyword evidence="1" id="KW-0805">Transcription regulation</keyword>
<dbReference type="PANTHER" id="PTHR43537:SF24">
    <property type="entry name" value="GLUCONATE OPERON TRANSCRIPTIONAL REPRESSOR"/>
    <property type="match status" value="1"/>
</dbReference>
<dbReference type="SUPFAM" id="SSF48008">
    <property type="entry name" value="GntR ligand-binding domain-like"/>
    <property type="match status" value="1"/>
</dbReference>
<keyword evidence="6" id="KW-1185">Reference proteome</keyword>
<dbReference type="InterPro" id="IPR011711">
    <property type="entry name" value="GntR_C"/>
</dbReference>
<dbReference type="CDD" id="cd07377">
    <property type="entry name" value="WHTH_GntR"/>
    <property type="match status" value="1"/>
</dbReference>
<gene>
    <name evidence="5" type="ORF">GGR16_002531</name>
</gene>
<feature type="domain" description="HTH gntR-type" evidence="4">
    <location>
        <begin position="15"/>
        <end position="82"/>
    </location>
</feature>
<organism evidence="5 6">
    <name type="scientific">Chelatococcus caeni</name>
    <dbReference type="NCBI Taxonomy" id="1348468"/>
    <lineage>
        <taxon>Bacteria</taxon>
        <taxon>Pseudomonadati</taxon>
        <taxon>Pseudomonadota</taxon>
        <taxon>Alphaproteobacteria</taxon>
        <taxon>Hyphomicrobiales</taxon>
        <taxon>Chelatococcaceae</taxon>
        <taxon>Chelatococcus</taxon>
    </lineage>
</organism>
<dbReference type="PROSITE" id="PS50949">
    <property type="entry name" value="HTH_GNTR"/>
    <property type="match status" value="1"/>
</dbReference>
<dbReference type="RefSeq" id="WP_343059702.1">
    <property type="nucleotide sequence ID" value="NZ_JACIEN010000002.1"/>
</dbReference>
<dbReference type="SMART" id="SM00345">
    <property type="entry name" value="HTH_GNTR"/>
    <property type="match status" value="1"/>
</dbReference>
<dbReference type="GO" id="GO:0003677">
    <property type="term" value="F:DNA binding"/>
    <property type="evidence" value="ECO:0007669"/>
    <property type="project" value="UniProtKB-KW"/>
</dbReference>
<dbReference type="Proteomes" id="UP000577362">
    <property type="component" value="Unassembled WGS sequence"/>
</dbReference>
<keyword evidence="3" id="KW-0804">Transcription</keyword>
<sequence>MTIVRMENRDSEERMSLTARAYGEIRRRILDNEMPPGTMMLEQELAAMLAMSRTPVREALIRLANEGMVEVRPRHGMRVLPVSADDMAEIYQILTALESDAAAEIARTGLGPEELAALKGAVQEMEDALAADDLKAWARADGHFHTLLIEACRNKRLRALVYQFWDQTYRVRMLTLTLRPRPTDSNRDHQALVDAIERRDPEAAARIHREHRLRAGAMLVSLLRNGPTQL</sequence>
<dbReference type="SUPFAM" id="SSF46785">
    <property type="entry name" value="Winged helix' DNA-binding domain"/>
    <property type="match status" value="1"/>
</dbReference>
<comment type="caution">
    <text evidence="5">The sequence shown here is derived from an EMBL/GenBank/DDBJ whole genome shotgun (WGS) entry which is preliminary data.</text>
</comment>
<accession>A0A840C0J9</accession>
<evidence type="ECO:0000256" key="2">
    <source>
        <dbReference type="ARBA" id="ARBA00023125"/>
    </source>
</evidence>
<name>A0A840C0J9_9HYPH</name>
<dbReference type="AlphaFoldDB" id="A0A840C0J9"/>
<evidence type="ECO:0000313" key="6">
    <source>
        <dbReference type="Proteomes" id="UP000577362"/>
    </source>
</evidence>
<reference evidence="5 6" key="1">
    <citation type="submission" date="2020-08" db="EMBL/GenBank/DDBJ databases">
        <title>Genomic Encyclopedia of Type Strains, Phase IV (KMG-IV): sequencing the most valuable type-strain genomes for metagenomic binning, comparative biology and taxonomic classification.</title>
        <authorList>
            <person name="Goeker M."/>
        </authorList>
    </citation>
    <scope>NUCLEOTIDE SEQUENCE [LARGE SCALE GENOMIC DNA]</scope>
    <source>
        <strain evidence="5 6">DSM 103737</strain>
    </source>
</reference>
<dbReference type="InterPro" id="IPR036390">
    <property type="entry name" value="WH_DNA-bd_sf"/>
</dbReference>
<dbReference type="InterPro" id="IPR000524">
    <property type="entry name" value="Tscrpt_reg_HTH_GntR"/>
</dbReference>
<evidence type="ECO:0000259" key="4">
    <source>
        <dbReference type="PROSITE" id="PS50949"/>
    </source>
</evidence>
<protein>
    <submittedName>
        <fullName evidence="5">DNA-binding GntR family transcriptional regulator</fullName>
    </submittedName>
</protein>
<dbReference type="PRINTS" id="PR00035">
    <property type="entry name" value="HTHGNTR"/>
</dbReference>
<dbReference type="Gene3D" id="1.10.10.10">
    <property type="entry name" value="Winged helix-like DNA-binding domain superfamily/Winged helix DNA-binding domain"/>
    <property type="match status" value="1"/>
</dbReference>
<dbReference type="Gene3D" id="1.20.120.530">
    <property type="entry name" value="GntR ligand-binding domain-like"/>
    <property type="match status" value="1"/>
</dbReference>
<dbReference type="GO" id="GO:0003700">
    <property type="term" value="F:DNA-binding transcription factor activity"/>
    <property type="evidence" value="ECO:0007669"/>
    <property type="project" value="InterPro"/>
</dbReference>
<evidence type="ECO:0000256" key="3">
    <source>
        <dbReference type="ARBA" id="ARBA00023163"/>
    </source>
</evidence>
<dbReference type="Pfam" id="PF07729">
    <property type="entry name" value="FCD"/>
    <property type="match status" value="1"/>
</dbReference>
<dbReference type="EMBL" id="JACIEN010000002">
    <property type="protein sequence ID" value="MBB4017502.1"/>
    <property type="molecule type" value="Genomic_DNA"/>
</dbReference>
<dbReference type="Pfam" id="PF00392">
    <property type="entry name" value="GntR"/>
    <property type="match status" value="1"/>
</dbReference>
<proteinExistence type="predicted"/>
<dbReference type="InterPro" id="IPR008920">
    <property type="entry name" value="TF_FadR/GntR_C"/>
</dbReference>
<dbReference type="SMART" id="SM00895">
    <property type="entry name" value="FCD"/>
    <property type="match status" value="1"/>
</dbReference>
<evidence type="ECO:0000256" key="1">
    <source>
        <dbReference type="ARBA" id="ARBA00023015"/>
    </source>
</evidence>
<evidence type="ECO:0000313" key="5">
    <source>
        <dbReference type="EMBL" id="MBB4017502.1"/>
    </source>
</evidence>
<keyword evidence="2 5" id="KW-0238">DNA-binding</keyword>
<dbReference type="InterPro" id="IPR036388">
    <property type="entry name" value="WH-like_DNA-bd_sf"/>
</dbReference>